<dbReference type="InterPro" id="IPR051922">
    <property type="entry name" value="Bact_Sporulation_Assoc"/>
</dbReference>
<keyword evidence="5" id="KW-0732">Signal</keyword>
<dbReference type="SMART" id="SM00641">
    <property type="entry name" value="Glyco_25"/>
    <property type="match status" value="1"/>
</dbReference>
<dbReference type="EMBL" id="BAABBW010000001">
    <property type="protein sequence ID" value="GAA4169991.1"/>
    <property type="molecule type" value="Genomic_DNA"/>
</dbReference>
<dbReference type="RefSeq" id="WP_344751901.1">
    <property type="nucleotide sequence ID" value="NZ_BAABBW010000001.1"/>
</dbReference>
<feature type="compositionally biased region" description="Low complexity" evidence="4">
    <location>
        <begin position="35"/>
        <end position="45"/>
    </location>
</feature>
<protein>
    <submittedName>
        <fullName evidence="6">Uncharacterized protein</fullName>
    </submittedName>
</protein>
<evidence type="ECO:0000256" key="3">
    <source>
        <dbReference type="ARBA" id="ARBA00023295"/>
    </source>
</evidence>
<evidence type="ECO:0000256" key="5">
    <source>
        <dbReference type="SAM" id="SignalP"/>
    </source>
</evidence>
<dbReference type="InterPro" id="IPR018077">
    <property type="entry name" value="Glyco_hydro_fam25_subgr"/>
</dbReference>
<dbReference type="InterPro" id="IPR002053">
    <property type="entry name" value="Glyco_hydro_25"/>
</dbReference>
<evidence type="ECO:0000313" key="7">
    <source>
        <dbReference type="Proteomes" id="UP001501079"/>
    </source>
</evidence>
<keyword evidence="7" id="KW-1185">Reference proteome</keyword>
<dbReference type="SUPFAM" id="SSF51445">
    <property type="entry name" value="(Trans)glycosidases"/>
    <property type="match status" value="1"/>
</dbReference>
<dbReference type="PANTHER" id="PTHR30032:SF1">
    <property type="entry name" value="N-ACETYLMURAMOYL-L-ALANINE AMIDASE LYTC"/>
    <property type="match status" value="1"/>
</dbReference>
<dbReference type="Proteomes" id="UP001501079">
    <property type="component" value="Unassembled WGS sequence"/>
</dbReference>
<evidence type="ECO:0000256" key="4">
    <source>
        <dbReference type="SAM" id="MobiDB-lite"/>
    </source>
</evidence>
<dbReference type="InterPro" id="IPR017853">
    <property type="entry name" value="GH"/>
</dbReference>
<dbReference type="Gene3D" id="3.20.20.80">
    <property type="entry name" value="Glycosidases"/>
    <property type="match status" value="1"/>
</dbReference>
<feature type="signal peptide" evidence="5">
    <location>
        <begin position="1"/>
        <end position="30"/>
    </location>
</feature>
<gene>
    <name evidence="6" type="ORF">GCM10022287_07160</name>
</gene>
<organism evidence="6 7">
    <name type="scientific">Gryllotalpicola koreensis</name>
    <dbReference type="NCBI Taxonomy" id="993086"/>
    <lineage>
        <taxon>Bacteria</taxon>
        <taxon>Bacillati</taxon>
        <taxon>Actinomycetota</taxon>
        <taxon>Actinomycetes</taxon>
        <taxon>Micrococcales</taxon>
        <taxon>Microbacteriaceae</taxon>
        <taxon>Gryllotalpicola</taxon>
    </lineage>
</organism>
<dbReference type="Pfam" id="PF04122">
    <property type="entry name" value="CW_binding_2"/>
    <property type="match status" value="3"/>
</dbReference>
<feature type="chain" id="PRO_5046926319" evidence="5">
    <location>
        <begin position="31"/>
        <end position="634"/>
    </location>
</feature>
<keyword evidence="3" id="KW-0326">Glycosidase</keyword>
<evidence type="ECO:0000313" key="6">
    <source>
        <dbReference type="EMBL" id="GAA4169991.1"/>
    </source>
</evidence>
<dbReference type="InterPro" id="IPR007253">
    <property type="entry name" value="Cell_wall-bd_2"/>
</dbReference>
<reference evidence="7" key="1">
    <citation type="journal article" date="2019" name="Int. J. Syst. Evol. Microbiol.">
        <title>The Global Catalogue of Microorganisms (GCM) 10K type strain sequencing project: providing services to taxonomists for standard genome sequencing and annotation.</title>
        <authorList>
            <consortium name="The Broad Institute Genomics Platform"/>
            <consortium name="The Broad Institute Genome Sequencing Center for Infectious Disease"/>
            <person name="Wu L."/>
            <person name="Ma J."/>
        </authorList>
    </citation>
    <scope>NUCLEOTIDE SEQUENCE [LARGE SCALE GENOMIC DNA]</scope>
    <source>
        <strain evidence="7">JCM 17591</strain>
    </source>
</reference>
<feature type="region of interest" description="Disordered" evidence="4">
    <location>
        <begin position="35"/>
        <end position="60"/>
    </location>
</feature>
<sequence length="634" mass="63350">MRLASRTLTALTASALLAAGILTAELPAQAETGGAAAATTTDASGQCAPSGDGTTPSRAVQDACNDHAMGSSLEAQATPAASPQLRSAAAAPAAGASPSSGFLKGFDVSGWQGATPDWSGLAAKGYKFVFIKANEATGVYNDYFPQQWVDAGAAGLIRGVYDFARPDLVSGAAEANAFYQNGAAMAAGDAGTLPPVIDLETPSAGTPACSNLSQSGMVSWISSYISTLTSLTGRQPLIYSNANWWSTCTGNTTAFASRAKLWIANWVTGVTNPTPFPGWSSWTFWQYSDALTDNPTGGDIDVFNGSALSALQSVARYPRLSGTDRFATSASIGQNFLTAARTGTTTPTPGGTVYVANGWSFPDALSGGAAAGLVNAPILLVSATSIPTTVRREITALSPTNIVILGGTTSVSSSVSSALVGLTKSKSASAVTRIGGADRFATSAAVATSKFSPGVANLYIASGATWPDALSGAAASAAASTSGPILLVQPGSIPAATAAALTTLKPKKITILGGPTAVSAGVASQLAKYTTSTVARLSGADRFATSAAIATSKFPVGVSVAYVVSGVDFPDALSAAPLSALTAGAPVLLTQRTTIPSSVSAALKTLKPKSIIVIGGSASVAASVQSALASYVVQ</sequence>
<name>A0ABP7ZTB3_9MICO</name>
<evidence type="ECO:0000256" key="1">
    <source>
        <dbReference type="ARBA" id="ARBA00010646"/>
    </source>
</evidence>
<comment type="caution">
    <text evidence="6">The sequence shown here is derived from an EMBL/GenBank/DDBJ whole genome shotgun (WGS) entry which is preliminary data.</text>
</comment>
<comment type="similarity">
    <text evidence="1">Belongs to the glycosyl hydrolase 25 family.</text>
</comment>
<dbReference type="Pfam" id="PF01183">
    <property type="entry name" value="Glyco_hydro_25"/>
    <property type="match status" value="1"/>
</dbReference>
<dbReference type="PROSITE" id="PS51904">
    <property type="entry name" value="GLYCOSYL_HYDROL_F25_2"/>
    <property type="match status" value="1"/>
</dbReference>
<accession>A0ABP7ZTB3</accession>
<proteinExistence type="inferred from homology"/>
<dbReference type="Gene3D" id="3.40.50.12090">
    <property type="match status" value="1"/>
</dbReference>
<evidence type="ECO:0000256" key="2">
    <source>
        <dbReference type="ARBA" id="ARBA00022801"/>
    </source>
</evidence>
<keyword evidence="2" id="KW-0378">Hydrolase</keyword>
<dbReference type="PANTHER" id="PTHR30032">
    <property type="entry name" value="N-ACETYLMURAMOYL-L-ALANINE AMIDASE-RELATED"/>
    <property type="match status" value="1"/>
</dbReference>